<gene>
    <name evidence="1" type="ORF">NDU88_007912</name>
</gene>
<dbReference type="Proteomes" id="UP001066276">
    <property type="component" value="Chromosome 2_1"/>
</dbReference>
<keyword evidence="2" id="KW-1185">Reference proteome</keyword>
<sequence>MTNVLPPGSSLVLKSRCVERNPLEKKISMQSYAFYAHRTLRNPWIVASALQKRSWKPSQLGGLVSVPLMKVLPRLAWAPRPDRELCVAPPAIKNPLREPLERLPHSDRIVGINQRETPYSASLATRLGGGFRRRIPHSLVKPQCVLSWRALTLSQAHSLTQPQSVTGPKTLLNGIWVS</sequence>
<proteinExistence type="predicted"/>
<dbReference type="AlphaFoldDB" id="A0AAV7VV01"/>
<evidence type="ECO:0000313" key="1">
    <source>
        <dbReference type="EMBL" id="KAJ1204131.1"/>
    </source>
</evidence>
<accession>A0AAV7VV01</accession>
<dbReference type="EMBL" id="JANPWB010000003">
    <property type="protein sequence ID" value="KAJ1204131.1"/>
    <property type="molecule type" value="Genomic_DNA"/>
</dbReference>
<comment type="caution">
    <text evidence="1">The sequence shown here is derived from an EMBL/GenBank/DDBJ whole genome shotgun (WGS) entry which is preliminary data.</text>
</comment>
<reference evidence="1" key="1">
    <citation type="journal article" date="2022" name="bioRxiv">
        <title>Sequencing and chromosome-scale assembly of the giantPleurodeles waltlgenome.</title>
        <authorList>
            <person name="Brown T."/>
            <person name="Elewa A."/>
            <person name="Iarovenko S."/>
            <person name="Subramanian E."/>
            <person name="Araus A.J."/>
            <person name="Petzold A."/>
            <person name="Susuki M."/>
            <person name="Suzuki K.-i.T."/>
            <person name="Hayashi T."/>
            <person name="Toyoda A."/>
            <person name="Oliveira C."/>
            <person name="Osipova E."/>
            <person name="Leigh N.D."/>
            <person name="Simon A."/>
            <person name="Yun M.H."/>
        </authorList>
    </citation>
    <scope>NUCLEOTIDE SEQUENCE</scope>
    <source>
        <strain evidence="1">20211129_DDA</strain>
        <tissue evidence="1">Liver</tissue>
    </source>
</reference>
<organism evidence="1 2">
    <name type="scientific">Pleurodeles waltl</name>
    <name type="common">Iberian ribbed newt</name>
    <dbReference type="NCBI Taxonomy" id="8319"/>
    <lineage>
        <taxon>Eukaryota</taxon>
        <taxon>Metazoa</taxon>
        <taxon>Chordata</taxon>
        <taxon>Craniata</taxon>
        <taxon>Vertebrata</taxon>
        <taxon>Euteleostomi</taxon>
        <taxon>Amphibia</taxon>
        <taxon>Batrachia</taxon>
        <taxon>Caudata</taxon>
        <taxon>Salamandroidea</taxon>
        <taxon>Salamandridae</taxon>
        <taxon>Pleurodelinae</taxon>
        <taxon>Pleurodeles</taxon>
    </lineage>
</organism>
<evidence type="ECO:0000313" key="2">
    <source>
        <dbReference type="Proteomes" id="UP001066276"/>
    </source>
</evidence>
<protein>
    <submittedName>
        <fullName evidence="1">Uncharacterized protein</fullName>
    </submittedName>
</protein>
<name>A0AAV7VV01_PLEWA</name>